<gene>
    <name evidence="5" type="ORF">I8D64_06380</name>
</gene>
<dbReference type="PROSITE" id="PS50932">
    <property type="entry name" value="HTH_LACI_2"/>
    <property type="match status" value="1"/>
</dbReference>
<dbReference type="PANTHER" id="PTHR30146:SF138">
    <property type="entry name" value="TRANSCRIPTIONAL REGULATORY PROTEIN"/>
    <property type="match status" value="1"/>
</dbReference>
<dbReference type="Pfam" id="PF00356">
    <property type="entry name" value="LacI"/>
    <property type="match status" value="1"/>
</dbReference>
<dbReference type="PANTHER" id="PTHR30146">
    <property type="entry name" value="LACI-RELATED TRANSCRIPTIONAL REPRESSOR"/>
    <property type="match status" value="1"/>
</dbReference>
<dbReference type="InterPro" id="IPR028082">
    <property type="entry name" value="Peripla_BP_I"/>
</dbReference>
<evidence type="ECO:0000256" key="3">
    <source>
        <dbReference type="ARBA" id="ARBA00023163"/>
    </source>
</evidence>
<name>A0ABS1B940_9MICO</name>
<dbReference type="InterPro" id="IPR046335">
    <property type="entry name" value="LacI/GalR-like_sensor"/>
</dbReference>
<evidence type="ECO:0000256" key="1">
    <source>
        <dbReference type="ARBA" id="ARBA00023015"/>
    </source>
</evidence>
<dbReference type="CDD" id="cd01392">
    <property type="entry name" value="HTH_LacI"/>
    <property type="match status" value="1"/>
</dbReference>
<organism evidence="5 6">
    <name type="scientific">Brachybacterium halotolerans</name>
    <dbReference type="NCBI Taxonomy" id="2795215"/>
    <lineage>
        <taxon>Bacteria</taxon>
        <taxon>Bacillati</taxon>
        <taxon>Actinomycetota</taxon>
        <taxon>Actinomycetes</taxon>
        <taxon>Micrococcales</taxon>
        <taxon>Dermabacteraceae</taxon>
        <taxon>Brachybacterium</taxon>
    </lineage>
</organism>
<evidence type="ECO:0000313" key="5">
    <source>
        <dbReference type="EMBL" id="MBK0331027.1"/>
    </source>
</evidence>
<dbReference type="RefSeq" id="WP_200501660.1">
    <property type="nucleotide sequence ID" value="NZ_JAEDAJ010000002.1"/>
</dbReference>
<dbReference type="GO" id="GO:0003677">
    <property type="term" value="F:DNA binding"/>
    <property type="evidence" value="ECO:0007669"/>
    <property type="project" value="UniProtKB-KW"/>
</dbReference>
<dbReference type="CDD" id="cd06267">
    <property type="entry name" value="PBP1_LacI_sugar_binding-like"/>
    <property type="match status" value="1"/>
</dbReference>
<reference evidence="5 6" key="1">
    <citation type="submission" date="2020-12" db="EMBL/GenBank/DDBJ databases">
        <title>Brachybacterium sp. MASK1Z-5, whole genome shotgun sequence.</title>
        <authorList>
            <person name="Tuo L."/>
        </authorList>
    </citation>
    <scope>NUCLEOTIDE SEQUENCE [LARGE SCALE GENOMIC DNA]</scope>
    <source>
        <strain evidence="5 6">MASK1Z-5</strain>
    </source>
</reference>
<evidence type="ECO:0000259" key="4">
    <source>
        <dbReference type="PROSITE" id="PS50932"/>
    </source>
</evidence>
<evidence type="ECO:0000256" key="2">
    <source>
        <dbReference type="ARBA" id="ARBA00023125"/>
    </source>
</evidence>
<dbReference type="Gene3D" id="1.10.260.40">
    <property type="entry name" value="lambda repressor-like DNA-binding domains"/>
    <property type="match status" value="1"/>
</dbReference>
<dbReference type="Pfam" id="PF13377">
    <property type="entry name" value="Peripla_BP_3"/>
    <property type="match status" value="1"/>
</dbReference>
<dbReference type="Proteomes" id="UP000612352">
    <property type="component" value="Unassembled WGS sequence"/>
</dbReference>
<dbReference type="EMBL" id="JAEDAJ010000002">
    <property type="protein sequence ID" value="MBK0331027.1"/>
    <property type="molecule type" value="Genomic_DNA"/>
</dbReference>
<accession>A0ABS1B940</accession>
<keyword evidence="2 5" id="KW-0238">DNA-binding</keyword>
<feature type="domain" description="HTH lacI-type" evidence="4">
    <location>
        <begin position="3"/>
        <end position="57"/>
    </location>
</feature>
<keyword evidence="6" id="KW-1185">Reference proteome</keyword>
<keyword evidence="1" id="KW-0805">Transcription regulation</keyword>
<comment type="caution">
    <text evidence="5">The sequence shown here is derived from an EMBL/GenBank/DDBJ whole genome shotgun (WGS) entry which is preliminary data.</text>
</comment>
<proteinExistence type="predicted"/>
<dbReference type="SUPFAM" id="SSF47413">
    <property type="entry name" value="lambda repressor-like DNA-binding domains"/>
    <property type="match status" value="1"/>
</dbReference>
<dbReference type="InterPro" id="IPR010982">
    <property type="entry name" value="Lambda_DNA-bd_dom_sf"/>
</dbReference>
<protein>
    <submittedName>
        <fullName evidence="5">LacI family DNA-binding transcriptional regulator</fullName>
    </submittedName>
</protein>
<keyword evidence="3" id="KW-0804">Transcription</keyword>
<dbReference type="Gene3D" id="3.40.50.2300">
    <property type="match status" value="2"/>
</dbReference>
<dbReference type="InterPro" id="IPR000843">
    <property type="entry name" value="HTH_LacI"/>
</dbReference>
<evidence type="ECO:0000313" key="6">
    <source>
        <dbReference type="Proteomes" id="UP000612352"/>
    </source>
</evidence>
<dbReference type="SUPFAM" id="SSF53822">
    <property type="entry name" value="Periplasmic binding protein-like I"/>
    <property type="match status" value="1"/>
</dbReference>
<dbReference type="SMART" id="SM00354">
    <property type="entry name" value="HTH_LACI"/>
    <property type="match status" value="1"/>
</dbReference>
<sequence length="336" mass="35086">MVATLREVAARAQVSVATASRAFQRPDMVGAATRTRILEAAQELGYVANSTARALVTGRRDVVGVVVPDLLNPFYPAVLKGARARARERGVQLLLADAEEEPEGELPLVRTLAQQVDGIVLCSSRMDEASLREAAGLTRLALVNRTDPGLPGVLADPEPGVGEAVRHLAELGHTRIGYVGGPEASRSDADRRRAIALACRTGMEQVDLGRFPPTADGGAQAAEAVLGSGVGAVLVYNDVMALGLVDHLRTRGIDVPGALSVIGWDDIEFAGMLAPGLTTVRVPRAEIGEAAIDALLDRGADDDVAPLHRLLPTELVLRGTTAPPARGAAPAPSQNV</sequence>